<evidence type="ECO:0000313" key="5">
    <source>
        <dbReference type="EMBL" id="CAJ0580788.1"/>
    </source>
</evidence>
<dbReference type="InterPro" id="IPR009071">
    <property type="entry name" value="HMG_box_dom"/>
</dbReference>
<dbReference type="PANTHER" id="PTHR46232">
    <property type="entry name" value="SMARCE1 REGULATOR OF CHROMATIN"/>
    <property type="match status" value="1"/>
</dbReference>
<dbReference type="GO" id="GO:0016514">
    <property type="term" value="C:SWI/SNF complex"/>
    <property type="evidence" value="ECO:0007669"/>
    <property type="project" value="TreeGrafter"/>
</dbReference>
<protein>
    <recommendedName>
        <fullName evidence="4">HMG box domain-containing protein</fullName>
    </recommendedName>
</protein>
<keyword evidence="1" id="KW-0238">DNA-binding</keyword>
<organism evidence="5 6">
    <name type="scientific">Mesorhabditis spiculigera</name>
    <dbReference type="NCBI Taxonomy" id="96644"/>
    <lineage>
        <taxon>Eukaryota</taxon>
        <taxon>Metazoa</taxon>
        <taxon>Ecdysozoa</taxon>
        <taxon>Nematoda</taxon>
        <taxon>Chromadorea</taxon>
        <taxon>Rhabditida</taxon>
        <taxon>Rhabditina</taxon>
        <taxon>Rhabditomorpha</taxon>
        <taxon>Rhabditoidea</taxon>
        <taxon>Rhabditidae</taxon>
        <taxon>Mesorhabditinae</taxon>
        <taxon>Mesorhabditis</taxon>
    </lineage>
</organism>
<evidence type="ECO:0000313" key="6">
    <source>
        <dbReference type="Proteomes" id="UP001177023"/>
    </source>
</evidence>
<comment type="caution">
    <text evidence="5">The sequence shown here is derived from an EMBL/GenBank/DDBJ whole genome shotgun (WGS) entry which is preliminary data.</text>
</comment>
<feature type="compositionally biased region" description="Polar residues" evidence="3">
    <location>
        <begin position="261"/>
        <end position="270"/>
    </location>
</feature>
<evidence type="ECO:0000256" key="2">
    <source>
        <dbReference type="SAM" id="Coils"/>
    </source>
</evidence>
<keyword evidence="6" id="KW-1185">Reference proteome</keyword>
<dbReference type="Proteomes" id="UP001177023">
    <property type="component" value="Unassembled WGS sequence"/>
</dbReference>
<dbReference type="GO" id="GO:0031492">
    <property type="term" value="F:nucleosomal DNA binding"/>
    <property type="evidence" value="ECO:0007669"/>
    <property type="project" value="TreeGrafter"/>
</dbReference>
<dbReference type="PANTHER" id="PTHR46232:SF1">
    <property type="entry name" value="SWI_SNF-RELATED MATRIX-ASSOCIATED ACTIN-DEPENDENT REGULATOR OF CHROMATIN SUBFAMILY E MEMBER 1"/>
    <property type="match status" value="1"/>
</dbReference>
<feature type="domain" description="HMG box" evidence="4">
    <location>
        <begin position="1"/>
        <end position="61"/>
    </location>
</feature>
<dbReference type="GO" id="GO:0045892">
    <property type="term" value="P:negative regulation of DNA-templated transcription"/>
    <property type="evidence" value="ECO:0007669"/>
    <property type="project" value="TreeGrafter"/>
</dbReference>
<accession>A0AA36G7D9</accession>
<feature type="region of interest" description="Disordered" evidence="3">
    <location>
        <begin position="68"/>
        <end position="93"/>
    </location>
</feature>
<feature type="compositionally biased region" description="Polar residues" evidence="3">
    <location>
        <begin position="277"/>
        <end position="297"/>
    </location>
</feature>
<feature type="region of interest" description="Disordered" evidence="3">
    <location>
        <begin position="251"/>
        <end position="318"/>
    </location>
</feature>
<evidence type="ECO:0000256" key="1">
    <source>
        <dbReference type="PROSITE-ProRule" id="PRU00267"/>
    </source>
</evidence>
<sequence>MRFSKKMWAQVREENPESQLWDIGRVIGQLWRETPDSEKSVFQAEYDADKIEYEKAMKNYQSSPAYQQYVQQRNRQKQTEKAQTSRNRTMDNGGVVIQPVDEDEAVNEFSLRKFHHQRYEKNQRMMADLFSPYSVQDTRMIVSQSRIDMLRKQAQSLAAHQTKLEDELKKLDESFAEKKKSIQTGRIAFNEQMEKAAKEKPSLDEANFQELLVSWEKKLLDAYAVYQKQIDDQTAKQDAEREKSTLFAMVAANDDEKPEETNGNPENTAASEDPQGMTGNQAEAMDTTNSKETSQTPDTSNDQVSSTTSDVTSTTTEN</sequence>
<dbReference type="InterPro" id="IPR036910">
    <property type="entry name" value="HMG_box_dom_sf"/>
</dbReference>
<feature type="coiled-coil region" evidence="2">
    <location>
        <begin position="147"/>
        <end position="181"/>
    </location>
</feature>
<dbReference type="SUPFAM" id="SSF47095">
    <property type="entry name" value="HMG-box"/>
    <property type="match status" value="1"/>
</dbReference>
<dbReference type="CDD" id="cd21983">
    <property type="entry name" value="HMG-box_SMARCE1"/>
    <property type="match status" value="1"/>
</dbReference>
<dbReference type="Pfam" id="PF00505">
    <property type="entry name" value="HMG_box"/>
    <property type="match status" value="1"/>
</dbReference>
<gene>
    <name evidence="5" type="ORF">MSPICULIGERA_LOCUS18971</name>
</gene>
<feature type="DNA-binding region" description="HMG box" evidence="1">
    <location>
        <begin position="1"/>
        <end position="61"/>
    </location>
</feature>
<dbReference type="PROSITE" id="PS50118">
    <property type="entry name" value="HMG_BOX_2"/>
    <property type="match status" value="1"/>
</dbReference>
<dbReference type="AlphaFoldDB" id="A0AA36G7D9"/>
<reference evidence="5" key="1">
    <citation type="submission" date="2023-06" db="EMBL/GenBank/DDBJ databases">
        <authorList>
            <person name="Delattre M."/>
        </authorList>
    </citation>
    <scope>NUCLEOTIDE SEQUENCE</scope>
    <source>
        <strain evidence="5">AF72</strain>
    </source>
</reference>
<dbReference type="Gene3D" id="1.10.30.10">
    <property type="entry name" value="High mobility group box domain"/>
    <property type="match status" value="1"/>
</dbReference>
<dbReference type="GO" id="GO:0016922">
    <property type="term" value="F:nuclear receptor binding"/>
    <property type="evidence" value="ECO:0007669"/>
    <property type="project" value="TreeGrafter"/>
</dbReference>
<keyword evidence="1" id="KW-0539">Nucleus</keyword>
<proteinExistence type="predicted"/>
<feature type="non-terminal residue" evidence="5">
    <location>
        <position position="1"/>
    </location>
</feature>
<name>A0AA36G7D9_9BILA</name>
<dbReference type="EMBL" id="CATQJA010002662">
    <property type="protein sequence ID" value="CAJ0580788.1"/>
    <property type="molecule type" value="Genomic_DNA"/>
</dbReference>
<evidence type="ECO:0000259" key="4">
    <source>
        <dbReference type="PROSITE" id="PS50118"/>
    </source>
</evidence>
<evidence type="ECO:0000256" key="3">
    <source>
        <dbReference type="SAM" id="MobiDB-lite"/>
    </source>
</evidence>
<keyword evidence="2" id="KW-0175">Coiled coil</keyword>
<feature type="compositionally biased region" description="Low complexity" evidence="3">
    <location>
        <begin position="298"/>
        <end position="318"/>
    </location>
</feature>
<dbReference type="SMART" id="SM00398">
    <property type="entry name" value="HMG"/>
    <property type="match status" value="1"/>
</dbReference>